<protein>
    <submittedName>
        <fullName evidence="1">Uncharacterized protein</fullName>
    </submittedName>
</protein>
<organism evidence="1 2">
    <name type="scientific">Auriscalpium vulgare</name>
    <dbReference type="NCBI Taxonomy" id="40419"/>
    <lineage>
        <taxon>Eukaryota</taxon>
        <taxon>Fungi</taxon>
        <taxon>Dikarya</taxon>
        <taxon>Basidiomycota</taxon>
        <taxon>Agaricomycotina</taxon>
        <taxon>Agaricomycetes</taxon>
        <taxon>Russulales</taxon>
        <taxon>Auriscalpiaceae</taxon>
        <taxon>Auriscalpium</taxon>
    </lineage>
</organism>
<dbReference type="Proteomes" id="UP000814033">
    <property type="component" value="Unassembled WGS sequence"/>
</dbReference>
<reference evidence="1" key="2">
    <citation type="journal article" date="2022" name="New Phytol.">
        <title>Evolutionary transition to the ectomycorrhizal habit in the genomes of a hyperdiverse lineage of mushroom-forming fungi.</title>
        <authorList>
            <person name="Looney B."/>
            <person name="Miyauchi S."/>
            <person name="Morin E."/>
            <person name="Drula E."/>
            <person name="Courty P.E."/>
            <person name="Kohler A."/>
            <person name="Kuo A."/>
            <person name="LaButti K."/>
            <person name="Pangilinan J."/>
            <person name="Lipzen A."/>
            <person name="Riley R."/>
            <person name="Andreopoulos W."/>
            <person name="He G."/>
            <person name="Johnson J."/>
            <person name="Nolan M."/>
            <person name="Tritt A."/>
            <person name="Barry K.W."/>
            <person name="Grigoriev I.V."/>
            <person name="Nagy L.G."/>
            <person name="Hibbett D."/>
            <person name="Henrissat B."/>
            <person name="Matheny P.B."/>
            <person name="Labbe J."/>
            <person name="Martin F.M."/>
        </authorList>
    </citation>
    <scope>NUCLEOTIDE SEQUENCE</scope>
    <source>
        <strain evidence="1">FP105234-sp</strain>
    </source>
</reference>
<sequence>MAKSSAQGPGKPRGRTPWATGFKADFLERYVSEYRKVAGSKKSTHDFYRRIARLFFITFGYELALHENPEQEPAAPDAARLDDASDHEGEDDASREEREHIFKDLFKDWYPHRVRKLTATAAPSAEAADDAYQAVARKFVEPPRREQVRHVYSDLYWDDRISKHFNKIAPKAIASSAAVREKWDDETEEFQEKIHAEVERRYQAALAEYNRSFVDTPRTDEEKAPVHVV</sequence>
<reference evidence="1" key="1">
    <citation type="submission" date="2021-02" db="EMBL/GenBank/DDBJ databases">
        <authorList>
            <consortium name="DOE Joint Genome Institute"/>
            <person name="Ahrendt S."/>
            <person name="Looney B.P."/>
            <person name="Miyauchi S."/>
            <person name="Morin E."/>
            <person name="Drula E."/>
            <person name="Courty P.E."/>
            <person name="Chicoki N."/>
            <person name="Fauchery L."/>
            <person name="Kohler A."/>
            <person name="Kuo A."/>
            <person name="Labutti K."/>
            <person name="Pangilinan J."/>
            <person name="Lipzen A."/>
            <person name="Riley R."/>
            <person name="Andreopoulos W."/>
            <person name="He G."/>
            <person name="Johnson J."/>
            <person name="Barry K.W."/>
            <person name="Grigoriev I.V."/>
            <person name="Nagy L."/>
            <person name="Hibbett D."/>
            <person name="Henrissat B."/>
            <person name="Matheny P.B."/>
            <person name="Labbe J."/>
            <person name="Martin F."/>
        </authorList>
    </citation>
    <scope>NUCLEOTIDE SEQUENCE</scope>
    <source>
        <strain evidence="1">FP105234-sp</strain>
    </source>
</reference>
<evidence type="ECO:0000313" key="2">
    <source>
        <dbReference type="Proteomes" id="UP000814033"/>
    </source>
</evidence>
<proteinExistence type="predicted"/>
<gene>
    <name evidence="1" type="ORF">FA95DRAFT_1578904</name>
</gene>
<accession>A0ACB8R0C5</accession>
<comment type="caution">
    <text evidence="1">The sequence shown here is derived from an EMBL/GenBank/DDBJ whole genome shotgun (WGS) entry which is preliminary data.</text>
</comment>
<name>A0ACB8R0C5_9AGAM</name>
<dbReference type="EMBL" id="MU277062">
    <property type="protein sequence ID" value="KAI0037337.1"/>
    <property type="molecule type" value="Genomic_DNA"/>
</dbReference>
<keyword evidence="2" id="KW-1185">Reference proteome</keyword>
<evidence type="ECO:0000313" key="1">
    <source>
        <dbReference type="EMBL" id="KAI0037337.1"/>
    </source>
</evidence>